<evidence type="ECO:0000256" key="2">
    <source>
        <dbReference type="ARBA" id="ARBA00022737"/>
    </source>
</evidence>
<dbReference type="HOGENOM" id="CLU_051638_7_3_0"/>
<sequence length="176" mass="19427">MRKLIKEILKKIRILFVVNFKYRFAEVGKNFYCGKNLLVKPNSVYIGNNVFIGNYCHLSVPKLEIHDFVMLASNVAVVGGDHRFDVVGIPIIFAGRGEQKGVVIEKDAWIGHGSIILDGATIGEGAIIAAGSVVTKSVPPYTVYGGVPARKIKDRFNNPEDIKRHKEALSKFKVST</sequence>
<name>H1XWL3_CALAY</name>
<evidence type="ECO:0000313" key="6">
    <source>
        <dbReference type="Proteomes" id="UP000004671"/>
    </source>
</evidence>
<dbReference type="InterPro" id="IPR011004">
    <property type="entry name" value="Trimer_LpxA-like_sf"/>
</dbReference>
<keyword evidence="3" id="KW-0012">Acyltransferase</keyword>
<organism evidence="5 6">
    <name type="scientific">Caldithrix abyssi DSM 13497</name>
    <dbReference type="NCBI Taxonomy" id="880073"/>
    <lineage>
        <taxon>Bacteria</taxon>
        <taxon>Pseudomonadati</taxon>
        <taxon>Calditrichota</taxon>
        <taxon>Calditrichia</taxon>
        <taxon>Calditrichales</taxon>
        <taxon>Calditrichaceae</taxon>
        <taxon>Caldithrix</taxon>
    </lineage>
</organism>
<reference evidence="4 7" key="2">
    <citation type="submission" date="2016-11" db="EMBL/GenBank/DDBJ databases">
        <title>Genomic analysis of Caldithrix abyssi and proposal of a novel bacterial phylum Caldithrichaeota.</title>
        <authorList>
            <person name="Kublanov I."/>
            <person name="Sigalova O."/>
            <person name="Gavrilov S."/>
            <person name="Lebedinsky A."/>
            <person name="Ivanova N."/>
            <person name="Daum C."/>
            <person name="Reddy T."/>
            <person name="Klenk H.P."/>
            <person name="Goker M."/>
            <person name="Reva O."/>
            <person name="Miroshnichenko M."/>
            <person name="Kyprides N."/>
            <person name="Woyke T."/>
            <person name="Gelfand M."/>
        </authorList>
    </citation>
    <scope>NUCLEOTIDE SEQUENCE [LARGE SCALE GENOMIC DNA]</scope>
    <source>
        <strain evidence="4 7">LF13</strain>
    </source>
</reference>
<accession>H1XWL3</accession>
<dbReference type="InParanoid" id="H1XWL3"/>
<dbReference type="FunCoup" id="H1XWL3">
    <property type="interactions" value="263"/>
</dbReference>
<dbReference type="OrthoDB" id="9814490at2"/>
<dbReference type="InterPro" id="IPR018357">
    <property type="entry name" value="Hexapep_transf_CS"/>
</dbReference>
<dbReference type="EMBL" id="CM001402">
    <property type="protein sequence ID" value="EHO41851.1"/>
    <property type="molecule type" value="Genomic_DNA"/>
</dbReference>
<dbReference type="SUPFAM" id="SSF51161">
    <property type="entry name" value="Trimeric LpxA-like enzymes"/>
    <property type="match status" value="1"/>
</dbReference>
<dbReference type="PaxDb" id="880073-Calab_2241"/>
<keyword evidence="1 5" id="KW-0808">Transferase</keyword>
<proteinExistence type="predicted"/>
<dbReference type="AlphaFoldDB" id="H1XWL3"/>
<protein>
    <submittedName>
        <fullName evidence="4">Transferase hexapeptide (Six repeat-containing protein)</fullName>
    </submittedName>
    <submittedName>
        <fullName evidence="5">Transferase hexapeptide repeat containing protein</fullName>
    </submittedName>
</protein>
<dbReference type="KEGG" id="caby:Cabys_1024"/>
<dbReference type="Pfam" id="PF00132">
    <property type="entry name" value="Hexapep"/>
    <property type="match status" value="1"/>
</dbReference>
<evidence type="ECO:0000256" key="3">
    <source>
        <dbReference type="ARBA" id="ARBA00023315"/>
    </source>
</evidence>
<reference evidence="5 6" key="1">
    <citation type="submission" date="2011-09" db="EMBL/GenBank/DDBJ databases">
        <title>The permanent draft genome of Caldithrix abyssi DSM 13497.</title>
        <authorList>
            <consortium name="US DOE Joint Genome Institute (JGI-PGF)"/>
            <person name="Lucas S."/>
            <person name="Han J."/>
            <person name="Lapidus A."/>
            <person name="Bruce D."/>
            <person name="Goodwin L."/>
            <person name="Pitluck S."/>
            <person name="Peters L."/>
            <person name="Kyrpides N."/>
            <person name="Mavromatis K."/>
            <person name="Ivanova N."/>
            <person name="Mikhailova N."/>
            <person name="Chertkov O."/>
            <person name="Detter J.C."/>
            <person name="Tapia R."/>
            <person name="Han C."/>
            <person name="Land M."/>
            <person name="Hauser L."/>
            <person name="Markowitz V."/>
            <person name="Cheng J.-F."/>
            <person name="Hugenholtz P."/>
            <person name="Woyke T."/>
            <person name="Wu D."/>
            <person name="Spring S."/>
            <person name="Brambilla E."/>
            <person name="Klenk H.-P."/>
            <person name="Eisen J.A."/>
        </authorList>
    </citation>
    <scope>NUCLEOTIDE SEQUENCE [LARGE SCALE GENOMIC DNA]</scope>
    <source>
        <strain evidence="5 6">DSM 13497</strain>
    </source>
</reference>
<dbReference type="PROSITE" id="PS00101">
    <property type="entry name" value="HEXAPEP_TRANSFERASES"/>
    <property type="match status" value="1"/>
</dbReference>
<dbReference type="Proteomes" id="UP000183868">
    <property type="component" value="Chromosome"/>
</dbReference>
<keyword evidence="2" id="KW-0677">Repeat</keyword>
<dbReference type="Gene3D" id="2.160.10.10">
    <property type="entry name" value="Hexapeptide repeat proteins"/>
    <property type="match status" value="1"/>
</dbReference>
<evidence type="ECO:0000313" key="4">
    <source>
        <dbReference type="EMBL" id="APF17775.1"/>
    </source>
</evidence>
<keyword evidence="6" id="KW-1185">Reference proteome</keyword>
<dbReference type="EMBL" id="CP018099">
    <property type="protein sequence ID" value="APF17775.1"/>
    <property type="molecule type" value="Genomic_DNA"/>
</dbReference>
<dbReference type="CDD" id="cd04647">
    <property type="entry name" value="LbH_MAT_like"/>
    <property type="match status" value="1"/>
</dbReference>
<evidence type="ECO:0000313" key="5">
    <source>
        <dbReference type="EMBL" id="EHO41851.1"/>
    </source>
</evidence>
<evidence type="ECO:0000313" key="7">
    <source>
        <dbReference type="Proteomes" id="UP000183868"/>
    </source>
</evidence>
<dbReference type="PANTHER" id="PTHR23416">
    <property type="entry name" value="SIALIC ACID SYNTHASE-RELATED"/>
    <property type="match status" value="1"/>
</dbReference>
<dbReference type="Proteomes" id="UP000004671">
    <property type="component" value="Chromosome"/>
</dbReference>
<dbReference type="InterPro" id="IPR051159">
    <property type="entry name" value="Hexapeptide_acetyltransf"/>
</dbReference>
<evidence type="ECO:0000256" key="1">
    <source>
        <dbReference type="ARBA" id="ARBA00022679"/>
    </source>
</evidence>
<dbReference type="eggNOG" id="COG0110">
    <property type="taxonomic scope" value="Bacteria"/>
</dbReference>
<dbReference type="InterPro" id="IPR001451">
    <property type="entry name" value="Hexapep"/>
</dbReference>
<gene>
    <name evidence="4" type="ORF">Cabys_1024</name>
    <name evidence="5" type="ORF">Calab_2241</name>
</gene>
<dbReference type="PANTHER" id="PTHR23416:SF78">
    <property type="entry name" value="LIPOPOLYSACCHARIDE BIOSYNTHESIS O-ACETYL TRANSFERASE WBBJ-RELATED"/>
    <property type="match status" value="1"/>
</dbReference>
<dbReference type="RefSeq" id="WP_006929032.1">
    <property type="nucleotide sequence ID" value="NZ_CM001402.1"/>
</dbReference>
<dbReference type="STRING" id="880073.Cabys_1024"/>
<dbReference type="GO" id="GO:0016746">
    <property type="term" value="F:acyltransferase activity"/>
    <property type="evidence" value="ECO:0007669"/>
    <property type="project" value="UniProtKB-KW"/>
</dbReference>